<name>A0A918RU54_9GAMM</name>
<dbReference type="PANTHER" id="PTHR42987:SF4">
    <property type="entry name" value="PROTEASE SOHB-RELATED"/>
    <property type="match status" value="1"/>
</dbReference>
<dbReference type="GO" id="GO:0005886">
    <property type="term" value="C:plasma membrane"/>
    <property type="evidence" value="ECO:0007669"/>
    <property type="project" value="UniProtKB-SubCell"/>
</dbReference>
<reference evidence="13" key="2">
    <citation type="submission" date="2020-09" db="EMBL/GenBank/DDBJ databases">
        <authorList>
            <person name="Sun Q."/>
            <person name="Kim S."/>
        </authorList>
    </citation>
    <scope>NUCLEOTIDE SEQUENCE</scope>
    <source>
        <strain evidence="13">KCTC 12711</strain>
    </source>
</reference>
<dbReference type="GO" id="GO:0006508">
    <property type="term" value="P:proteolysis"/>
    <property type="evidence" value="ECO:0007669"/>
    <property type="project" value="UniProtKB-KW"/>
</dbReference>
<evidence type="ECO:0000256" key="1">
    <source>
        <dbReference type="ARBA" id="ARBA00004236"/>
    </source>
</evidence>
<keyword evidence="7" id="KW-0720">Serine protease</keyword>
<dbReference type="InterPro" id="IPR029045">
    <property type="entry name" value="ClpP/crotonase-like_dom_sf"/>
</dbReference>
<feature type="transmembrane region" description="Helical" evidence="10">
    <location>
        <begin position="6"/>
        <end position="30"/>
    </location>
</feature>
<organism evidence="13 14">
    <name type="scientific">Arenicella chitinivorans</name>
    <dbReference type="NCBI Taxonomy" id="1329800"/>
    <lineage>
        <taxon>Bacteria</taxon>
        <taxon>Pseudomonadati</taxon>
        <taxon>Pseudomonadota</taxon>
        <taxon>Gammaproteobacteria</taxon>
        <taxon>Arenicellales</taxon>
        <taxon>Arenicellaceae</taxon>
        <taxon>Arenicella</taxon>
    </lineage>
</organism>
<feature type="domain" description="Peptidase S49" evidence="11">
    <location>
        <begin position="152"/>
        <end position="291"/>
    </location>
</feature>
<dbReference type="AlphaFoldDB" id="A0A918RU54"/>
<dbReference type="InterPro" id="IPR013703">
    <property type="entry name" value="Peptidase_S49_N_proteobac"/>
</dbReference>
<evidence type="ECO:0000256" key="7">
    <source>
        <dbReference type="ARBA" id="ARBA00022825"/>
    </source>
</evidence>
<keyword evidence="3" id="KW-1003">Cell membrane</keyword>
<dbReference type="InterPro" id="IPR002142">
    <property type="entry name" value="Peptidase_S49"/>
</dbReference>
<evidence type="ECO:0000256" key="5">
    <source>
        <dbReference type="ARBA" id="ARBA00022692"/>
    </source>
</evidence>
<evidence type="ECO:0000259" key="11">
    <source>
        <dbReference type="Pfam" id="PF01343"/>
    </source>
</evidence>
<sequence length="340" mass="37833">MSEFLLSYGMFVAKVVTGLIALMFAVAIVAGARNKKEDSSELKVTNLNEKYQQLKNAVLSAVLDKKHFKQHLKDEAKAAKKAQAGKGEAKPKLFVLEFEGDIRASQVETLRDEITAMLSIAKPEDQVLLKLDNSGGVVHEHGLAASQLQRIKDAKLGFTVSVDKVAASGGYMMACVADKIVSAPFAILGSIGVLAQLPNFNRMLDKAGIDFEQHTAGEYKRTVTMFGKNSDKEREKLKQELQDTHHLFREFVQRHRENLDMDKVATGEHWYGTQALELNLVDELITSDDYLINALDQFDIFELKMETKKGIQEKLLGGLFSSVSEARSRLADAQNISKYH</sequence>
<comment type="subcellular location">
    <subcellularLocation>
        <location evidence="1">Cell membrane</location>
    </subcellularLocation>
</comment>
<evidence type="ECO:0000313" key="13">
    <source>
        <dbReference type="EMBL" id="GHA11222.1"/>
    </source>
</evidence>
<keyword evidence="8 10" id="KW-1133">Transmembrane helix</keyword>
<evidence type="ECO:0000313" key="14">
    <source>
        <dbReference type="Proteomes" id="UP000614811"/>
    </source>
</evidence>
<evidence type="ECO:0000256" key="10">
    <source>
        <dbReference type="SAM" id="Phobius"/>
    </source>
</evidence>
<dbReference type="PANTHER" id="PTHR42987">
    <property type="entry name" value="PEPTIDASE S49"/>
    <property type="match status" value="1"/>
</dbReference>
<evidence type="ECO:0000256" key="3">
    <source>
        <dbReference type="ARBA" id="ARBA00022475"/>
    </source>
</evidence>
<dbReference type="EMBL" id="BMXA01000003">
    <property type="protein sequence ID" value="GHA11222.1"/>
    <property type="molecule type" value="Genomic_DNA"/>
</dbReference>
<dbReference type="SUPFAM" id="SSF52096">
    <property type="entry name" value="ClpP/crotonase"/>
    <property type="match status" value="1"/>
</dbReference>
<dbReference type="Pfam" id="PF08496">
    <property type="entry name" value="Peptidase_S49_N"/>
    <property type="match status" value="1"/>
</dbReference>
<dbReference type="InterPro" id="IPR047272">
    <property type="entry name" value="S49_SppA_C"/>
</dbReference>
<dbReference type="CDD" id="cd07023">
    <property type="entry name" value="S49_Sppa_N_C"/>
    <property type="match status" value="1"/>
</dbReference>
<comment type="caution">
    <text evidence="13">The sequence shown here is derived from an EMBL/GenBank/DDBJ whole genome shotgun (WGS) entry which is preliminary data.</text>
</comment>
<dbReference type="Proteomes" id="UP000614811">
    <property type="component" value="Unassembled WGS sequence"/>
</dbReference>
<dbReference type="GO" id="GO:0004252">
    <property type="term" value="F:serine-type endopeptidase activity"/>
    <property type="evidence" value="ECO:0007669"/>
    <property type="project" value="InterPro"/>
</dbReference>
<accession>A0A918RU54</accession>
<evidence type="ECO:0000259" key="12">
    <source>
        <dbReference type="Pfam" id="PF08496"/>
    </source>
</evidence>
<keyword evidence="6" id="KW-0378">Hydrolase</keyword>
<evidence type="ECO:0000256" key="8">
    <source>
        <dbReference type="ARBA" id="ARBA00022989"/>
    </source>
</evidence>
<proteinExistence type="inferred from homology"/>
<dbReference type="Pfam" id="PF01343">
    <property type="entry name" value="Peptidase_S49"/>
    <property type="match status" value="1"/>
</dbReference>
<keyword evidence="14" id="KW-1185">Reference proteome</keyword>
<reference evidence="13" key="1">
    <citation type="journal article" date="2014" name="Int. J. Syst. Evol. Microbiol.">
        <title>Complete genome sequence of Corynebacterium casei LMG S-19264T (=DSM 44701T), isolated from a smear-ripened cheese.</title>
        <authorList>
            <consortium name="US DOE Joint Genome Institute (JGI-PGF)"/>
            <person name="Walter F."/>
            <person name="Albersmeier A."/>
            <person name="Kalinowski J."/>
            <person name="Ruckert C."/>
        </authorList>
    </citation>
    <scope>NUCLEOTIDE SEQUENCE</scope>
    <source>
        <strain evidence="13">KCTC 12711</strain>
    </source>
</reference>
<feature type="domain" description="Peptidase S49 N-terminal proteobacteria" evidence="12">
    <location>
        <begin position="3"/>
        <end position="148"/>
    </location>
</feature>
<keyword evidence="4 13" id="KW-0645">Protease</keyword>
<dbReference type="Gene3D" id="6.20.330.10">
    <property type="match status" value="1"/>
</dbReference>
<evidence type="ECO:0000256" key="2">
    <source>
        <dbReference type="ARBA" id="ARBA00008683"/>
    </source>
</evidence>
<dbReference type="RefSeq" id="WP_189400713.1">
    <property type="nucleotide sequence ID" value="NZ_BMXA01000003.1"/>
</dbReference>
<keyword evidence="5 10" id="KW-0812">Transmembrane</keyword>
<gene>
    <name evidence="13" type="primary">sohB</name>
    <name evidence="13" type="ORF">GCM10008090_21230</name>
</gene>
<evidence type="ECO:0000256" key="4">
    <source>
        <dbReference type="ARBA" id="ARBA00022670"/>
    </source>
</evidence>
<protein>
    <submittedName>
        <fullName evidence="13">Protease SohB</fullName>
    </submittedName>
</protein>
<evidence type="ECO:0000256" key="9">
    <source>
        <dbReference type="ARBA" id="ARBA00023136"/>
    </source>
</evidence>
<dbReference type="Gene3D" id="3.90.226.10">
    <property type="entry name" value="2-enoyl-CoA Hydratase, Chain A, domain 1"/>
    <property type="match status" value="1"/>
</dbReference>
<evidence type="ECO:0000256" key="6">
    <source>
        <dbReference type="ARBA" id="ARBA00022801"/>
    </source>
</evidence>
<dbReference type="NCBIfam" id="NF008745">
    <property type="entry name" value="PRK11778.1"/>
    <property type="match status" value="1"/>
</dbReference>
<comment type="similarity">
    <text evidence="2">Belongs to the peptidase S49 family.</text>
</comment>
<keyword evidence="9 10" id="KW-0472">Membrane</keyword>